<protein>
    <submittedName>
        <fullName evidence="6">Sugar transporter</fullName>
    </submittedName>
</protein>
<dbReference type="VEuPathDB" id="FungiDB:MAN_05402"/>
<dbReference type="PANTHER" id="PTHR48022">
    <property type="entry name" value="PLASTIDIC GLUCOSE TRANSPORTER 4"/>
    <property type="match status" value="1"/>
</dbReference>
<comment type="caution">
    <text evidence="6">The sequence shown here is derived from an EMBL/GenBank/DDBJ whole genome shotgun (WGS) entry which is preliminary data.</text>
</comment>
<feature type="transmembrane region" description="Helical" evidence="5">
    <location>
        <begin position="97"/>
        <end position="118"/>
    </location>
</feature>
<keyword evidence="6" id="KW-0762">Sugar transport</keyword>
<evidence type="ECO:0000313" key="6">
    <source>
        <dbReference type="EMBL" id="KID65743.1"/>
    </source>
</evidence>
<dbReference type="InterPro" id="IPR036259">
    <property type="entry name" value="MFS_trans_sf"/>
</dbReference>
<evidence type="ECO:0000256" key="2">
    <source>
        <dbReference type="ARBA" id="ARBA00022692"/>
    </source>
</evidence>
<dbReference type="EMBL" id="AZNF01000006">
    <property type="protein sequence ID" value="KID65743.1"/>
    <property type="molecule type" value="Genomic_DNA"/>
</dbReference>
<dbReference type="PANTHER" id="PTHR48022:SF42">
    <property type="entry name" value="MAJOR FACILITATOR SUPERFAMILY (MFS) PROFILE DOMAIN-CONTAINING PROTEIN"/>
    <property type="match status" value="1"/>
</dbReference>
<feature type="transmembrane region" description="Helical" evidence="5">
    <location>
        <begin position="162"/>
        <end position="181"/>
    </location>
</feature>
<organism evidence="6 7">
    <name type="scientific">Metarhizium anisopliae (strain ARSEF 549)</name>
    <dbReference type="NCBI Taxonomy" id="3151832"/>
    <lineage>
        <taxon>Eukaryota</taxon>
        <taxon>Fungi</taxon>
        <taxon>Dikarya</taxon>
        <taxon>Ascomycota</taxon>
        <taxon>Pezizomycotina</taxon>
        <taxon>Sordariomycetes</taxon>
        <taxon>Hypocreomycetidae</taxon>
        <taxon>Hypocreales</taxon>
        <taxon>Clavicipitaceae</taxon>
        <taxon>Metarhizium</taxon>
    </lineage>
</organism>
<dbReference type="InterPro" id="IPR005828">
    <property type="entry name" value="MFS_sugar_transport-like"/>
</dbReference>
<gene>
    <name evidence="6" type="ORF">MAN_05402</name>
</gene>
<dbReference type="Gene3D" id="1.20.1250.20">
    <property type="entry name" value="MFS general substrate transporter like domains"/>
    <property type="match status" value="1"/>
</dbReference>
<dbReference type="GO" id="GO:0016020">
    <property type="term" value="C:membrane"/>
    <property type="evidence" value="ECO:0007669"/>
    <property type="project" value="UniProtKB-SubCell"/>
</dbReference>
<keyword evidence="4 5" id="KW-0472">Membrane</keyword>
<dbReference type="SUPFAM" id="SSF103473">
    <property type="entry name" value="MFS general substrate transporter"/>
    <property type="match status" value="1"/>
</dbReference>
<evidence type="ECO:0000256" key="3">
    <source>
        <dbReference type="ARBA" id="ARBA00022989"/>
    </source>
</evidence>
<keyword evidence="3 5" id="KW-1133">Transmembrane helix</keyword>
<feature type="non-terminal residue" evidence="6">
    <location>
        <position position="1"/>
    </location>
</feature>
<comment type="subcellular location">
    <subcellularLocation>
        <location evidence="1">Membrane</location>
        <topology evidence="1">Multi-pass membrane protein</topology>
    </subcellularLocation>
</comment>
<dbReference type="Proteomes" id="UP000031186">
    <property type="component" value="Unassembled WGS sequence"/>
</dbReference>
<evidence type="ECO:0000256" key="4">
    <source>
        <dbReference type="ARBA" id="ARBA00023136"/>
    </source>
</evidence>
<dbReference type="HOGENOM" id="CLU_1294665_0_0_1"/>
<dbReference type="Pfam" id="PF00083">
    <property type="entry name" value="Sugar_tr"/>
    <property type="match status" value="1"/>
</dbReference>
<keyword evidence="7" id="KW-1185">Reference proteome</keyword>
<sequence length="213" mass="23555">MALDSFRQDFGLANVSVAYRDMLQRKIVSKFHASCLRVTADFSPRRLPSVEDSSVSLKIASQAGGMLGFGVSVLEFARPPRFVLANSTSRSTTPQAFATGLYGIANTIGMMIFSVWLVEKVGRRNGLIWGAFVGSVPMWYIGAHVMRADPTQAATAGDMNCHGWGCLAMVCVYLYGMIYCATWQGIPWVYCSEIFLIDIRMLCTAITMVDQWF</sequence>
<dbReference type="InterPro" id="IPR050360">
    <property type="entry name" value="MFS_Sugar_Transporters"/>
</dbReference>
<proteinExistence type="predicted"/>
<reference evidence="6 7" key="1">
    <citation type="journal article" date="2014" name="Proc. Natl. Acad. Sci. U.S.A.">
        <title>Trajectory and genomic determinants of fungal-pathogen speciation and host adaptation.</title>
        <authorList>
            <person name="Hu X."/>
            <person name="Xiao G."/>
            <person name="Zheng P."/>
            <person name="Shang Y."/>
            <person name="Su Y."/>
            <person name="Zhang X."/>
            <person name="Liu X."/>
            <person name="Zhan S."/>
            <person name="St Leger R.J."/>
            <person name="Wang C."/>
        </authorList>
    </citation>
    <scope>NUCLEOTIDE SEQUENCE [LARGE SCALE GENOMIC DNA]</scope>
    <source>
        <strain evidence="6 7">ARSEF 549</strain>
    </source>
</reference>
<evidence type="ECO:0000313" key="7">
    <source>
        <dbReference type="Proteomes" id="UP000031186"/>
    </source>
</evidence>
<dbReference type="AlphaFoldDB" id="A0A0B4F5J4"/>
<evidence type="ECO:0000256" key="1">
    <source>
        <dbReference type="ARBA" id="ARBA00004141"/>
    </source>
</evidence>
<dbReference type="GO" id="GO:0005351">
    <property type="term" value="F:carbohydrate:proton symporter activity"/>
    <property type="evidence" value="ECO:0007669"/>
    <property type="project" value="TreeGrafter"/>
</dbReference>
<feature type="transmembrane region" description="Helical" evidence="5">
    <location>
        <begin position="125"/>
        <end position="142"/>
    </location>
</feature>
<keyword evidence="6" id="KW-0813">Transport</keyword>
<evidence type="ECO:0000256" key="5">
    <source>
        <dbReference type="SAM" id="Phobius"/>
    </source>
</evidence>
<name>A0A0B4F5J4_METAF</name>
<keyword evidence="2 5" id="KW-0812">Transmembrane</keyword>
<accession>A0A0B4F5J4</accession>